<reference evidence="2" key="1">
    <citation type="submission" date="2017-02" db="EMBL/GenBank/DDBJ databases">
        <authorList>
            <person name="Daims H."/>
        </authorList>
    </citation>
    <scope>NUCLEOTIDE SEQUENCE [LARGE SCALE GENOMIC DNA]</scope>
</reference>
<keyword evidence="2" id="KW-1185">Reference proteome</keyword>
<evidence type="ECO:0000313" key="1">
    <source>
        <dbReference type="EMBL" id="SJM93333.1"/>
    </source>
</evidence>
<dbReference type="EMBL" id="FUKI01000119">
    <property type="protein sequence ID" value="SJM93333.1"/>
    <property type="molecule type" value="Genomic_DNA"/>
</dbReference>
<dbReference type="PIRSF" id="PIRSF028744">
    <property type="entry name" value="Addict_mod_HI1419"/>
    <property type="match status" value="1"/>
</dbReference>
<dbReference type="NCBIfam" id="TIGR02683">
    <property type="entry name" value="upstrm_HI1419"/>
    <property type="match status" value="1"/>
</dbReference>
<name>A0A1R4HAT5_9GAMM</name>
<dbReference type="Proteomes" id="UP000195667">
    <property type="component" value="Unassembled WGS sequence"/>
</dbReference>
<dbReference type="PANTHER" id="PTHR41791">
    <property type="entry name" value="SSL7039 PROTEIN"/>
    <property type="match status" value="1"/>
</dbReference>
<dbReference type="AlphaFoldDB" id="A0A1R4HAT5"/>
<dbReference type="PANTHER" id="PTHR41791:SF1">
    <property type="entry name" value="SSL7039 PROTEIN"/>
    <property type="match status" value="1"/>
</dbReference>
<dbReference type="RefSeq" id="WP_087143785.1">
    <property type="nucleotide sequence ID" value="NZ_FUKI01000119.1"/>
</dbReference>
<accession>A0A1R4HAT5</accession>
<organism evidence="1 2">
    <name type="scientific">Crenothrix polyspora</name>
    <dbReference type="NCBI Taxonomy" id="360316"/>
    <lineage>
        <taxon>Bacteria</taxon>
        <taxon>Pseudomonadati</taxon>
        <taxon>Pseudomonadota</taxon>
        <taxon>Gammaproteobacteria</taxon>
        <taxon>Methylococcales</taxon>
        <taxon>Crenotrichaceae</taxon>
        <taxon>Crenothrix</taxon>
    </lineage>
</organism>
<dbReference type="InterPro" id="IPR014056">
    <property type="entry name" value="TypeIITA-like_toxin_pred"/>
</dbReference>
<protein>
    <submittedName>
        <fullName evidence="1">Addiction module killer protein</fullName>
    </submittedName>
</protein>
<gene>
    <name evidence="1" type="ORF">CRENPOLYSF1_430040</name>
</gene>
<evidence type="ECO:0000313" key="2">
    <source>
        <dbReference type="Proteomes" id="UP000195667"/>
    </source>
</evidence>
<proteinExistence type="predicted"/>
<dbReference type="OrthoDB" id="9800258at2"/>
<sequence>MAEATTPKQVIVYAKENGKEPFTDWLYGLRDIMVRKRILARVSRLQQGNYGDCEPIGEGISELRLFFGSGYRVYFGEKNNHIVVLLCGGDKGSQGKDIEQAKAFWKEYLNHENL</sequence>